<name>A0A0R2CTU2_9LACO</name>
<accession>A0A0R2CTU2</accession>
<reference evidence="2 3" key="1">
    <citation type="journal article" date="2015" name="Genome Announc.">
        <title>Expanding the biotechnology potential of lactobacilli through comparative genomics of 213 strains and associated genera.</title>
        <authorList>
            <person name="Sun Z."/>
            <person name="Harris H.M."/>
            <person name="McCann A."/>
            <person name="Guo C."/>
            <person name="Argimon S."/>
            <person name="Zhang W."/>
            <person name="Yang X."/>
            <person name="Jeffery I.B."/>
            <person name="Cooney J.C."/>
            <person name="Kagawa T.F."/>
            <person name="Liu W."/>
            <person name="Song Y."/>
            <person name="Salvetti E."/>
            <person name="Wrobel A."/>
            <person name="Rasinkangas P."/>
            <person name="Parkhill J."/>
            <person name="Rea M.C."/>
            <person name="O'Sullivan O."/>
            <person name="Ritari J."/>
            <person name="Douillard F.P."/>
            <person name="Paul Ross R."/>
            <person name="Yang R."/>
            <person name="Briner A.E."/>
            <person name="Felis G.E."/>
            <person name="de Vos W.M."/>
            <person name="Barrangou R."/>
            <person name="Klaenhammer T.R."/>
            <person name="Caufield P.W."/>
            <person name="Cui Y."/>
            <person name="Zhang H."/>
            <person name="O'Toole P.W."/>
        </authorList>
    </citation>
    <scope>NUCLEOTIDE SEQUENCE [LARGE SCALE GENOMIC DNA]</scope>
    <source>
        <strain evidence="2 3">DSM 20253</strain>
    </source>
</reference>
<dbReference type="EMBL" id="AYYI01000075">
    <property type="protein sequence ID" value="KRM95185.1"/>
    <property type="molecule type" value="Genomic_DNA"/>
</dbReference>
<dbReference type="Proteomes" id="UP000051638">
    <property type="component" value="Unassembled WGS sequence"/>
</dbReference>
<evidence type="ECO:0000256" key="1">
    <source>
        <dbReference type="SAM" id="Phobius"/>
    </source>
</evidence>
<gene>
    <name evidence="2" type="ORF">FC24_GL002234</name>
</gene>
<dbReference type="STRING" id="1423796.FC24_GL002234"/>
<dbReference type="RefSeq" id="WP_169790276.1">
    <property type="nucleotide sequence ID" value="NZ_AYYI01000075.1"/>
</dbReference>
<comment type="caution">
    <text evidence="2">The sequence shown here is derived from an EMBL/GenBank/DDBJ whole genome shotgun (WGS) entry which is preliminary data.</text>
</comment>
<protein>
    <submittedName>
        <fullName evidence="2">Uncharacterized protein</fullName>
    </submittedName>
</protein>
<evidence type="ECO:0000313" key="3">
    <source>
        <dbReference type="Proteomes" id="UP000051638"/>
    </source>
</evidence>
<keyword evidence="1" id="KW-1133">Transmembrane helix</keyword>
<organism evidence="2 3">
    <name type="scientific">Loigolactobacillus rennini DSM 20253</name>
    <dbReference type="NCBI Taxonomy" id="1423796"/>
    <lineage>
        <taxon>Bacteria</taxon>
        <taxon>Bacillati</taxon>
        <taxon>Bacillota</taxon>
        <taxon>Bacilli</taxon>
        <taxon>Lactobacillales</taxon>
        <taxon>Lactobacillaceae</taxon>
        <taxon>Loigolactobacillus</taxon>
    </lineage>
</organism>
<proteinExistence type="predicted"/>
<keyword evidence="3" id="KW-1185">Reference proteome</keyword>
<keyword evidence="1" id="KW-0812">Transmembrane</keyword>
<feature type="transmembrane region" description="Helical" evidence="1">
    <location>
        <begin position="30"/>
        <end position="50"/>
    </location>
</feature>
<sequence>MGRSRKAAWFFFIFYLLLLCAVAFGKNMLAMYMMAIGMILDSGIELLTTYKK</sequence>
<dbReference type="AlphaFoldDB" id="A0A0R2CTU2"/>
<evidence type="ECO:0000313" key="2">
    <source>
        <dbReference type="EMBL" id="KRM95185.1"/>
    </source>
</evidence>
<keyword evidence="1" id="KW-0472">Membrane</keyword>
<feature type="transmembrane region" description="Helical" evidence="1">
    <location>
        <begin position="7"/>
        <end position="24"/>
    </location>
</feature>
<dbReference type="PATRIC" id="fig|1423796.3.peg.2268"/>